<evidence type="ECO:0000259" key="1">
    <source>
        <dbReference type="Pfam" id="PF02713"/>
    </source>
</evidence>
<sequence>MDDKEMAKLFDATVDRWKERSLAMNSAVVGSLVQFQKNIQNSLEGRLRQLVNSKHPTDATRALALLENESVIGLMKASFEKQLEAWKVNPFWVDQPPEIKVSVPKGSLCNLNAKFNVGLPPESVFNIVTDPDNKRVFKNIKEVSSRKVLLDEGLRQVVEVEQAAIWRFLLWSGTITVNLIVDQNRKDYTVKFKQGKSGFMKRFEGCWKIEPLFVDEQMCRPYKPRMWSDYDSCTQGKGRVGSVVSLDQLIQPALMPPPPISWYLRGITIRTTEMLVKDLFVEAARLRCTMNSEGDKGDLEGSVHHSMLDSGYGFVDMKQRWHIMLTAFQFVLL</sequence>
<dbReference type="SUPFAM" id="SSF55961">
    <property type="entry name" value="Bet v1-like"/>
    <property type="match status" value="1"/>
</dbReference>
<protein>
    <recommendedName>
        <fullName evidence="1">DUF220 domain-containing protein</fullName>
    </recommendedName>
</protein>
<feature type="domain" description="DUF220" evidence="1">
    <location>
        <begin position="172"/>
        <end position="242"/>
    </location>
</feature>
<organism evidence="2 3">
    <name type="scientific">Zingiber officinale</name>
    <name type="common">Ginger</name>
    <name type="synonym">Amomum zingiber</name>
    <dbReference type="NCBI Taxonomy" id="94328"/>
    <lineage>
        <taxon>Eukaryota</taxon>
        <taxon>Viridiplantae</taxon>
        <taxon>Streptophyta</taxon>
        <taxon>Embryophyta</taxon>
        <taxon>Tracheophyta</taxon>
        <taxon>Spermatophyta</taxon>
        <taxon>Magnoliopsida</taxon>
        <taxon>Liliopsida</taxon>
        <taxon>Zingiberales</taxon>
        <taxon>Zingiberaceae</taxon>
        <taxon>Zingiber</taxon>
    </lineage>
</organism>
<dbReference type="Proteomes" id="UP000734854">
    <property type="component" value="Unassembled WGS sequence"/>
</dbReference>
<keyword evidence="3" id="KW-1185">Reference proteome</keyword>
<reference evidence="2 3" key="1">
    <citation type="submission" date="2020-08" db="EMBL/GenBank/DDBJ databases">
        <title>Plant Genome Project.</title>
        <authorList>
            <person name="Zhang R.-G."/>
        </authorList>
    </citation>
    <scope>NUCLEOTIDE SEQUENCE [LARGE SCALE GENOMIC DNA]</scope>
    <source>
        <tissue evidence="2">Rhizome</tissue>
    </source>
</reference>
<dbReference type="InterPro" id="IPR023393">
    <property type="entry name" value="START-like_dom_sf"/>
</dbReference>
<dbReference type="PANTHER" id="PTHR31385">
    <property type="entry name" value="PUTATIVE (DUF220)-RELATED"/>
    <property type="match status" value="1"/>
</dbReference>
<evidence type="ECO:0000313" key="2">
    <source>
        <dbReference type="EMBL" id="KAG6493414.1"/>
    </source>
</evidence>
<name>A0A8J5KXL8_ZINOF</name>
<evidence type="ECO:0000313" key="3">
    <source>
        <dbReference type="Proteomes" id="UP000734854"/>
    </source>
</evidence>
<accession>A0A8J5KXL8</accession>
<dbReference type="Pfam" id="PF02713">
    <property type="entry name" value="DUF220"/>
    <property type="match status" value="1"/>
</dbReference>
<dbReference type="AlphaFoldDB" id="A0A8J5KXL8"/>
<gene>
    <name evidence="2" type="ORF">ZIOFF_048397</name>
</gene>
<dbReference type="EMBL" id="JACMSC010000013">
    <property type="protein sequence ID" value="KAG6493414.1"/>
    <property type="molecule type" value="Genomic_DNA"/>
</dbReference>
<dbReference type="Gene3D" id="3.30.530.20">
    <property type="match status" value="1"/>
</dbReference>
<dbReference type="InterPro" id="IPR003863">
    <property type="entry name" value="DUF220"/>
</dbReference>
<proteinExistence type="predicted"/>
<comment type="caution">
    <text evidence="2">The sequence shown here is derived from an EMBL/GenBank/DDBJ whole genome shotgun (WGS) entry which is preliminary data.</text>
</comment>
<dbReference type="PANTHER" id="PTHR31385:SF1">
    <property type="entry name" value="PUTATIVE (DUF220)-RELATED"/>
    <property type="match status" value="1"/>
</dbReference>